<evidence type="ECO:0000313" key="3">
    <source>
        <dbReference type="Proteomes" id="UP000539957"/>
    </source>
</evidence>
<dbReference type="AlphaFoldDB" id="A0A7W7IP81"/>
<gene>
    <name evidence="2" type="ORF">HNP32_001708</name>
</gene>
<dbReference type="RefSeq" id="WP_184268974.1">
    <property type="nucleotide sequence ID" value="NZ_JACHKY010000002.1"/>
</dbReference>
<accession>A0A7W7IP81</accession>
<sequence>MNKLFVGIALAASFALPASAQSVKSEVTATNGVVVTVYSDDFANRYEYSAPVINFPDGYALVARIVRPGITPKTNIQGSLSYRGEWRRYSTALFRGGAEASYNAGSREVVSCSGSRYGGGCNLREGFSIDLAPAQIRDHTQDGVIDIQVRAQDTSTALIKIPASYIEAVNEVAGHRSSAK</sequence>
<reference evidence="2 3" key="1">
    <citation type="submission" date="2020-08" db="EMBL/GenBank/DDBJ databases">
        <title>Functional genomics of gut bacteria from endangered species of beetles.</title>
        <authorList>
            <person name="Carlos-Shanley C."/>
        </authorList>
    </citation>
    <scope>NUCLEOTIDE SEQUENCE [LARGE SCALE GENOMIC DNA]</scope>
    <source>
        <strain evidence="2 3">S00123</strain>
    </source>
</reference>
<feature type="signal peptide" evidence="1">
    <location>
        <begin position="1"/>
        <end position="20"/>
    </location>
</feature>
<evidence type="ECO:0000256" key="1">
    <source>
        <dbReference type="SAM" id="SignalP"/>
    </source>
</evidence>
<protein>
    <submittedName>
        <fullName evidence="2">Uncharacterized protein</fullName>
    </submittedName>
</protein>
<dbReference type="EMBL" id="JACHKY010000002">
    <property type="protein sequence ID" value="MBB4797984.1"/>
    <property type="molecule type" value="Genomic_DNA"/>
</dbReference>
<keyword evidence="1" id="KW-0732">Signal</keyword>
<name>A0A7W7IP81_9CAUL</name>
<keyword evidence="3" id="KW-1185">Reference proteome</keyword>
<evidence type="ECO:0000313" key="2">
    <source>
        <dbReference type="EMBL" id="MBB4797984.1"/>
    </source>
</evidence>
<dbReference type="Proteomes" id="UP000539957">
    <property type="component" value="Unassembled WGS sequence"/>
</dbReference>
<comment type="caution">
    <text evidence="2">The sequence shown here is derived from an EMBL/GenBank/DDBJ whole genome shotgun (WGS) entry which is preliminary data.</text>
</comment>
<organism evidence="2 3">
    <name type="scientific">Brevundimonas bullata</name>
    <dbReference type="NCBI Taxonomy" id="13160"/>
    <lineage>
        <taxon>Bacteria</taxon>
        <taxon>Pseudomonadati</taxon>
        <taxon>Pseudomonadota</taxon>
        <taxon>Alphaproteobacteria</taxon>
        <taxon>Caulobacterales</taxon>
        <taxon>Caulobacteraceae</taxon>
        <taxon>Brevundimonas</taxon>
    </lineage>
</organism>
<feature type="chain" id="PRO_5030542708" evidence="1">
    <location>
        <begin position="21"/>
        <end position="180"/>
    </location>
</feature>
<proteinExistence type="predicted"/>